<name>A0AAD9N5M3_9ANNE</name>
<keyword evidence="2" id="KW-1185">Reference proteome</keyword>
<evidence type="ECO:0000313" key="1">
    <source>
        <dbReference type="EMBL" id="KAK2156323.1"/>
    </source>
</evidence>
<evidence type="ECO:0000313" key="2">
    <source>
        <dbReference type="Proteomes" id="UP001208570"/>
    </source>
</evidence>
<evidence type="ECO:0008006" key="3">
    <source>
        <dbReference type="Google" id="ProtNLM"/>
    </source>
</evidence>
<proteinExistence type="predicted"/>
<organism evidence="1 2">
    <name type="scientific">Paralvinella palmiformis</name>
    <dbReference type="NCBI Taxonomy" id="53620"/>
    <lineage>
        <taxon>Eukaryota</taxon>
        <taxon>Metazoa</taxon>
        <taxon>Spiralia</taxon>
        <taxon>Lophotrochozoa</taxon>
        <taxon>Annelida</taxon>
        <taxon>Polychaeta</taxon>
        <taxon>Sedentaria</taxon>
        <taxon>Canalipalpata</taxon>
        <taxon>Terebellida</taxon>
        <taxon>Terebelliformia</taxon>
        <taxon>Alvinellidae</taxon>
        <taxon>Paralvinella</taxon>
    </lineage>
</organism>
<protein>
    <recommendedName>
        <fullName evidence="3">Reverse transcriptase</fullName>
    </recommendedName>
</protein>
<dbReference type="PANTHER" id="PTHR37984:SF5">
    <property type="entry name" value="PROTEIN NYNRIN-LIKE"/>
    <property type="match status" value="1"/>
</dbReference>
<gene>
    <name evidence="1" type="ORF">LSH36_216g03005</name>
</gene>
<reference evidence="1" key="1">
    <citation type="journal article" date="2023" name="Mol. Biol. Evol.">
        <title>Third-Generation Sequencing Reveals the Adaptive Role of the Epigenome in Three Deep-Sea Polychaetes.</title>
        <authorList>
            <person name="Perez M."/>
            <person name="Aroh O."/>
            <person name="Sun Y."/>
            <person name="Lan Y."/>
            <person name="Juniper S.K."/>
            <person name="Young C.R."/>
            <person name="Angers B."/>
            <person name="Qian P.Y."/>
        </authorList>
    </citation>
    <scope>NUCLEOTIDE SEQUENCE</scope>
    <source>
        <strain evidence="1">P08H-3</strain>
    </source>
</reference>
<accession>A0AAD9N5M3</accession>
<sequence length="252" mass="28829">MARFDPPPKFSYKADEWEEWLADFDEYRITAKVDKEEGNVQISSLLYSMGAKKAREMYNILKYGKTYKFRVVVTNDDDIETGFCLLSRQIAAEMGLVQLMDKVEVNRDVFGADGLMHTEPITINLRTGAEPYSMSTARRVSFPVMDKVKAELERMKSAGIIKEAIEANDWCVPMVVVVKGSGDVRICVDFKKLNHAVKRHIIAKSRRHNSETCRGRQYFPLQMLLNDTLLPNLEDIRAKFAGDDSIFHSRCC</sequence>
<dbReference type="SUPFAM" id="SSF56672">
    <property type="entry name" value="DNA/RNA polymerases"/>
    <property type="match status" value="1"/>
</dbReference>
<dbReference type="EMBL" id="JAODUP010000216">
    <property type="protein sequence ID" value="KAK2156323.1"/>
    <property type="molecule type" value="Genomic_DNA"/>
</dbReference>
<dbReference type="AlphaFoldDB" id="A0AAD9N5M3"/>
<dbReference type="Proteomes" id="UP001208570">
    <property type="component" value="Unassembled WGS sequence"/>
</dbReference>
<dbReference type="PANTHER" id="PTHR37984">
    <property type="entry name" value="PROTEIN CBG26694"/>
    <property type="match status" value="1"/>
</dbReference>
<comment type="caution">
    <text evidence="1">The sequence shown here is derived from an EMBL/GenBank/DDBJ whole genome shotgun (WGS) entry which is preliminary data.</text>
</comment>
<dbReference type="Gene3D" id="3.10.10.10">
    <property type="entry name" value="HIV Type 1 Reverse Transcriptase, subunit A, domain 1"/>
    <property type="match status" value="1"/>
</dbReference>
<dbReference type="InterPro" id="IPR050951">
    <property type="entry name" value="Retrovirus_Pol_polyprotein"/>
</dbReference>
<dbReference type="InterPro" id="IPR043502">
    <property type="entry name" value="DNA/RNA_pol_sf"/>
</dbReference>